<dbReference type="EMBL" id="SMFM01000001">
    <property type="protein sequence ID" value="TDD78483.1"/>
    <property type="molecule type" value="Genomic_DNA"/>
</dbReference>
<gene>
    <name evidence="1" type="ORF">E0F89_02290</name>
</gene>
<organism evidence="1 2">
    <name type="scientific">Flavobacterium caseinilyticum</name>
    <dbReference type="NCBI Taxonomy" id="2541732"/>
    <lineage>
        <taxon>Bacteria</taxon>
        <taxon>Pseudomonadati</taxon>
        <taxon>Bacteroidota</taxon>
        <taxon>Flavobacteriia</taxon>
        <taxon>Flavobacteriales</taxon>
        <taxon>Flavobacteriaceae</taxon>
        <taxon>Flavobacterium</taxon>
    </lineage>
</organism>
<comment type="caution">
    <text evidence="1">The sequence shown here is derived from an EMBL/GenBank/DDBJ whole genome shotgun (WGS) entry which is preliminary data.</text>
</comment>
<keyword evidence="2" id="KW-1185">Reference proteome</keyword>
<dbReference type="OrthoDB" id="1199853at2"/>
<evidence type="ECO:0000313" key="1">
    <source>
        <dbReference type="EMBL" id="TDD78483.1"/>
    </source>
</evidence>
<accession>A0A4R5B0A0</accession>
<dbReference type="RefSeq" id="WP_131908240.1">
    <property type="nucleotide sequence ID" value="NZ_SMFM01000001.1"/>
</dbReference>
<evidence type="ECO:0000313" key="2">
    <source>
        <dbReference type="Proteomes" id="UP000295278"/>
    </source>
</evidence>
<name>A0A4R5B0A0_9FLAO</name>
<reference evidence="1 2" key="1">
    <citation type="submission" date="2019-03" db="EMBL/GenBank/DDBJ databases">
        <title>Flavobacterium AT-3-2 sp. nov., isolated from arctic soil.</title>
        <authorList>
            <person name="Chaudhary D.K."/>
        </authorList>
    </citation>
    <scope>NUCLEOTIDE SEQUENCE [LARGE SCALE GENOMIC DNA]</scope>
    <source>
        <strain evidence="1 2">AT-3-2</strain>
    </source>
</reference>
<proteinExistence type="predicted"/>
<protein>
    <submittedName>
        <fullName evidence="1">Uncharacterized protein</fullName>
    </submittedName>
</protein>
<dbReference type="AlphaFoldDB" id="A0A4R5B0A0"/>
<sequence>MTSGKQRIQRKNEVAERIYMIGTLLGRRSQWAIAPESSAAVSTDILILWNDGLQINAHDRIKQLFL</sequence>
<dbReference type="Proteomes" id="UP000295278">
    <property type="component" value="Unassembled WGS sequence"/>
</dbReference>